<evidence type="ECO:0000256" key="1">
    <source>
        <dbReference type="ARBA" id="ARBA00006484"/>
    </source>
</evidence>
<feature type="non-terminal residue" evidence="2">
    <location>
        <position position="1"/>
    </location>
</feature>
<dbReference type="PANTHER" id="PTHR43943:SF2">
    <property type="entry name" value="DEHYDROGENASE_REDUCTASE 4"/>
    <property type="match status" value="1"/>
</dbReference>
<dbReference type="AlphaFoldDB" id="A0A5J9WR10"/>
<dbReference type="EMBL" id="RWGY01000002">
    <property type="protein sequence ID" value="TVU50578.1"/>
    <property type="molecule type" value="Genomic_DNA"/>
</dbReference>
<gene>
    <name evidence="2" type="ORF">EJB05_01955</name>
</gene>
<reference evidence="2 3" key="1">
    <citation type="journal article" date="2019" name="Sci. Rep.">
        <title>A high-quality genome of Eragrostis curvula grass provides insights into Poaceae evolution and supports new strategies to enhance forage quality.</title>
        <authorList>
            <person name="Carballo J."/>
            <person name="Santos B.A.C.M."/>
            <person name="Zappacosta D."/>
            <person name="Garbus I."/>
            <person name="Selva J.P."/>
            <person name="Gallo C.A."/>
            <person name="Diaz A."/>
            <person name="Albertini E."/>
            <person name="Caccamo M."/>
            <person name="Echenique V."/>
        </authorList>
    </citation>
    <scope>NUCLEOTIDE SEQUENCE [LARGE SCALE GENOMIC DNA]</scope>
    <source>
        <strain evidence="3">cv. Victoria</strain>
        <tissue evidence="2">Leaf</tissue>
    </source>
</reference>
<dbReference type="SUPFAM" id="SSF51735">
    <property type="entry name" value="NAD(P)-binding Rossmann-fold domains"/>
    <property type="match status" value="1"/>
</dbReference>
<organism evidence="2 3">
    <name type="scientific">Eragrostis curvula</name>
    <name type="common">weeping love grass</name>
    <dbReference type="NCBI Taxonomy" id="38414"/>
    <lineage>
        <taxon>Eukaryota</taxon>
        <taxon>Viridiplantae</taxon>
        <taxon>Streptophyta</taxon>
        <taxon>Embryophyta</taxon>
        <taxon>Tracheophyta</taxon>
        <taxon>Spermatophyta</taxon>
        <taxon>Magnoliopsida</taxon>
        <taxon>Liliopsida</taxon>
        <taxon>Poales</taxon>
        <taxon>Poaceae</taxon>
        <taxon>PACMAD clade</taxon>
        <taxon>Chloridoideae</taxon>
        <taxon>Eragrostideae</taxon>
        <taxon>Eragrostidinae</taxon>
        <taxon>Eragrostis</taxon>
    </lineage>
</organism>
<evidence type="ECO:0000313" key="3">
    <source>
        <dbReference type="Proteomes" id="UP000324897"/>
    </source>
</evidence>
<dbReference type="Gene3D" id="3.40.50.720">
    <property type="entry name" value="NAD(P)-binding Rossmann-like Domain"/>
    <property type="match status" value="1"/>
</dbReference>
<comment type="caution">
    <text evidence="2">The sequence shown here is derived from an EMBL/GenBank/DDBJ whole genome shotgun (WGS) entry which is preliminary data.</text>
</comment>
<dbReference type="InterPro" id="IPR036291">
    <property type="entry name" value="NAD(P)-bd_dom_sf"/>
</dbReference>
<evidence type="ECO:0000313" key="2">
    <source>
        <dbReference type="EMBL" id="TVU50578.1"/>
    </source>
</evidence>
<dbReference type="OrthoDB" id="1669814at2759"/>
<dbReference type="Proteomes" id="UP000324897">
    <property type="component" value="Chromosome 6"/>
</dbReference>
<dbReference type="Gramene" id="TVU50578">
    <property type="protein sequence ID" value="TVU50578"/>
    <property type="gene ID" value="EJB05_01955"/>
</dbReference>
<sequence length="191" mass="20865">APLLHLRFDRPRCRARRAALDTAGFVFRRKHGIYYGFVGAVVISSRKQKNVGEAVEGLKAKGITGSAPSATSPTPSSRSTWLTRPSSNQMIISLQNFGHIDILVSANPSVDGILEMKESVLDKLWDINVMASILLLQDAAPHIWKGSSVIIISLIAGYNPVVLWPPRHRKHGEVALWAMAAPPLPSSTKKK</sequence>
<name>A0A5J9WR10_9POAL</name>
<proteinExistence type="inferred from homology"/>
<keyword evidence="3" id="KW-1185">Reference proteome</keyword>
<feature type="non-terminal residue" evidence="2">
    <location>
        <position position="191"/>
    </location>
</feature>
<comment type="similarity">
    <text evidence="1">Belongs to the short-chain dehydrogenases/reductases (SDR) family.</text>
</comment>
<protein>
    <submittedName>
        <fullName evidence="2">Uncharacterized protein</fullName>
    </submittedName>
</protein>
<accession>A0A5J9WR10</accession>
<dbReference type="PANTHER" id="PTHR43943">
    <property type="entry name" value="DEHYDROGENASE/REDUCTASE (SDR FAMILY) MEMBER 4"/>
    <property type="match status" value="1"/>
</dbReference>